<dbReference type="EMBL" id="FRAU01000001">
    <property type="protein sequence ID" value="SHK10020.1"/>
    <property type="molecule type" value="Genomic_DNA"/>
</dbReference>
<accession>A0A1M6PPY8</accession>
<gene>
    <name evidence="1" type="ORF">SAMN04488087_0273</name>
</gene>
<organism evidence="1 2">
    <name type="scientific">Rhodothermus profundi</name>
    <dbReference type="NCBI Taxonomy" id="633813"/>
    <lineage>
        <taxon>Bacteria</taxon>
        <taxon>Pseudomonadati</taxon>
        <taxon>Rhodothermota</taxon>
        <taxon>Rhodothermia</taxon>
        <taxon>Rhodothermales</taxon>
        <taxon>Rhodothermaceae</taxon>
        <taxon>Rhodothermus</taxon>
    </lineage>
</organism>
<proteinExistence type="predicted"/>
<evidence type="ECO:0000313" key="1">
    <source>
        <dbReference type="EMBL" id="SHK10020.1"/>
    </source>
</evidence>
<protein>
    <submittedName>
        <fullName evidence="1">Uncharacterized protein</fullName>
    </submittedName>
</protein>
<dbReference type="RefSeq" id="WP_178139365.1">
    <property type="nucleotide sequence ID" value="NZ_FRAU01000001.1"/>
</dbReference>
<name>A0A1M6PPY8_9BACT</name>
<evidence type="ECO:0000313" key="2">
    <source>
        <dbReference type="Proteomes" id="UP000185812"/>
    </source>
</evidence>
<keyword evidence="2" id="KW-1185">Reference proteome</keyword>
<dbReference type="STRING" id="633813.SAMN04488087_0273"/>
<dbReference type="AlphaFoldDB" id="A0A1M6PPY8"/>
<dbReference type="Proteomes" id="UP000185812">
    <property type="component" value="Unassembled WGS sequence"/>
</dbReference>
<reference evidence="2" key="1">
    <citation type="submission" date="2016-11" db="EMBL/GenBank/DDBJ databases">
        <authorList>
            <person name="Varghese N."/>
            <person name="Submissions S."/>
        </authorList>
    </citation>
    <scope>NUCLEOTIDE SEQUENCE [LARGE SCALE GENOMIC DNA]</scope>
    <source>
        <strain evidence="2">DSM 22212</strain>
    </source>
</reference>
<sequence length="58" mass="7215">MVKLLLWIVLLYLIWRSGRNLVRAMLEDHGRPYELEERPPTRRRPWEEIEDARWVDLE</sequence>